<dbReference type="AlphaFoldDB" id="A0A5K8A3W5"/>
<proteinExistence type="predicted"/>
<dbReference type="Proteomes" id="UP000422108">
    <property type="component" value="Chromosome"/>
</dbReference>
<dbReference type="RefSeq" id="WP_155308542.1">
    <property type="nucleotide sequence ID" value="NZ_AP021879.1"/>
</dbReference>
<sequence length="355" mass="40965">MNKIFFIVLLLVPGISVAEYPINVDIKPYSDKIEPNYNFSALSRNSGNSKYEKIVKFILSNSGDGTVLVDKLFVKIIDYKKYKIYTFPRGPLAPVAKYSYTVEINSTKTEFLITDQKFKYSAGEIDEFEVRVQAVEQGIYQFKIVTEGYDIRTKEKFVKETSIHSITFPEVVHYENIIKNARESVYVFLGGHSFQELMSSPKLMEYLYTSIKNEKIDFKAIVNIDYYFYRYNSLGPYSAQFLSGGYLLLPNRTLFLAGYNNVRPAVNDEFYDEYPYIIIDKKYVLTKVDNFILGKIAYIDGDRVLAYLDKFRKSWLDQPYLSLSEYAKNIAQMDSGEILVTSEALFSSNSISKSL</sequence>
<organism evidence="1 2">
    <name type="scientific">Desulfosarcina ovata subsp. ovata</name>
    <dbReference type="NCBI Taxonomy" id="2752305"/>
    <lineage>
        <taxon>Bacteria</taxon>
        <taxon>Pseudomonadati</taxon>
        <taxon>Thermodesulfobacteriota</taxon>
        <taxon>Desulfobacteria</taxon>
        <taxon>Desulfobacterales</taxon>
        <taxon>Desulfosarcinaceae</taxon>
        <taxon>Desulfosarcina</taxon>
    </lineage>
</organism>
<evidence type="ECO:0008006" key="3">
    <source>
        <dbReference type="Google" id="ProtNLM"/>
    </source>
</evidence>
<keyword evidence="2" id="KW-1185">Reference proteome</keyword>
<gene>
    <name evidence="1" type="ORF">DSCOOX_02240</name>
</gene>
<name>A0A5K8A3W5_9BACT</name>
<accession>A0A5K8A3W5</accession>
<evidence type="ECO:0000313" key="1">
    <source>
        <dbReference type="EMBL" id="BBO87044.1"/>
    </source>
</evidence>
<reference evidence="1 2" key="1">
    <citation type="submission" date="2019-11" db="EMBL/GenBank/DDBJ databases">
        <title>Comparative genomics of hydrocarbon-degrading Desulfosarcina strains.</title>
        <authorList>
            <person name="Watanabe M."/>
            <person name="Kojima H."/>
            <person name="Fukui M."/>
        </authorList>
    </citation>
    <scope>NUCLEOTIDE SEQUENCE [LARGE SCALE GENOMIC DNA]</scope>
    <source>
        <strain evidence="2">oXyS1</strain>
    </source>
</reference>
<evidence type="ECO:0000313" key="2">
    <source>
        <dbReference type="Proteomes" id="UP000422108"/>
    </source>
</evidence>
<protein>
    <recommendedName>
        <fullName evidence="3">Gingipain domain-containing protein</fullName>
    </recommendedName>
</protein>
<dbReference type="EMBL" id="AP021879">
    <property type="protein sequence ID" value="BBO87044.1"/>
    <property type="molecule type" value="Genomic_DNA"/>
</dbReference>